<dbReference type="EMBL" id="AYKF01000131">
    <property type="protein sequence ID" value="ROO24180.1"/>
    <property type="molecule type" value="Genomic_DNA"/>
</dbReference>
<protein>
    <submittedName>
        <fullName evidence="1">Uncharacterized protein</fullName>
    </submittedName>
</protein>
<dbReference type="Proteomes" id="UP000285123">
    <property type="component" value="Unassembled WGS sequence"/>
</dbReference>
<proteinExistence type="predicted"/>
<accession>A0A423PF34</accession>
<reference evidence="1 2" key="1">
    <citation type="submission" date="2013-10" db="EMBL/GenBank/DDBJ databases">
        <title>Salinisphaera halophila YIM 95161 Genome Sequencing.</title>
        <authorList>
            <person name="Lai Q."/>
            <person name="Li C."/>
            <person name="Shao Z."/>
        </authorList>
    </citation>
    <scope>NUCLEOTIDE SEQUENCE [LARGE SCALE GENOMIC DNA]</scope>
    <source>
        <strain evidence="1 2">YIM 95161</strain>
    </source>
</reference>
<organism evidence="1 2">
    <name type="scientific">Salinisphaera orenii YIM 95161</name>
    <dbReference type="NCBI Taxonomy" id="1051139"/>
    <lineage>
        <taxon>Bacteria</taxon>
        <taxon>Pseudomonadati</taxon>
        <taxon>Pseudomonadota</taxon>
        <taxon>Gammaproteobacteria</taxon>
        <taxon>Salinisphaerales</taxon>
        <taxon>Salinisphaeraceae</taxon>
        <taxon>Salinisphaera</taxon>
    </lineage>
</organism>
<dbReference type="AlphaFoldDB" id="A0A423PF34"/>
<evidence type="ECO:0000313" key="1">
    <source>
        <dbReference type="EMBL" id="ROO24180.1"/>
    </source>
</evidence>
<sequence length="32" mass="3586">MRRPRFIGEKGLFPPVHAPSPFSMTIDSLGDE</sequence>
<comment type="caution">
    <text evidence="1">The sequence shown here is derived from an EMBL/GenBank/DDBJ whole genome shotgun (WGS) entry which is preliminary data.</text>
</comment>
<evidence type="ECO:0000313" key="2">
    <source>
        <dbReference type="Proteomes" id="UP000285123"/>
    </source>
</evidence>
<name>A0A423PF34_9GAMM</name>
<gene>
    <name evidence="1" type="ORF">SAHL_15940</name>
</gene>